<protein>
    <submittedName>
        <fullName evidence="2">M23B Lysostaphin family Peptidase</fullName>
        <ecNumber evidence="2">3.4.24.75</ecNumber>
    </submittedName>
</protein>
<dbReference type="EMBL" id="HE774682">
    <property type="protein sequence ID" value="CCG54306.1"/>
    <property type="molecule type" value="Genomic_DNA"/>
</dbReference>
<dbReference type="EC" id="3.4.24.75" evidence="2"/>
<dbReference type="CDD" id="cd12797">
    <property type="entry name" value="M23_peptidase"/>
    <property type="match status" value="1"/>
</dbReference>
<dbReference type="OrthoDB" id="9801052at2"/>
<dbReference type="eggNOG" id="COG0739">
    <property type="taxonomic scope" value="Bacteria"/>
</dbReference>
<dbReference type="RefSeq" id="WP_014389424.1">
    <property type="nucleotide sequence ID" value="NC_017025.1"/>
</dbReference>
<organism evidence="2 3">
    <name type="scientific">Flavobacterium indicum (strain DSM 17447 / CIP 109464 / GPTSA100-9)</name>
    <dbReference type="NCBI Taxonomy" id="1094466"/>
    <lineage>
        <taxon>Bacteria</taxon>
        <taxon>Pseudomonadati</taxon>
        <taxon>Bacteroidota</taxon>
        <taxon>Flavobacteriia</taxon>
        <taxon>Flavobacteriales</taxon>
        <taxon>Flavobacteriaceae</taxon>
        <taxon>Flavobacterium</taxon>
    </lineage>
</organism>
<reference evidence="3" key="2">
    <citation type="submission" date="2012-03" db="EMBL/GenBank/DDBJ databases">
        <title>Complete genome sequence of Flavobacterium indicum GPTSA100-9T, isolated from warm spring water.</title>
        <authorList>
            <person name="Barbier P."/>
            <person name="Houel A."/>
            <person name="Loux V."/>
            <person name="Poulain J."/>
            <person name="Bernardet J.-F."/>
            <person name="Touchon M."/>
            <person name="Duchaud E."/>
        </authorList>
    </citation>
    <scope>NUCLEOTIDE SEQUENCE [LARGE SCALE GENOMIC DNA]</scope>
    <source>
        <strain evidence="3">DSM 17447 / CIP 109464 / GPTSA100-9</strain>
    </source>
</reference>
<reference evidence="2 3" key="1">
    <citation type="journal article" date="2012" name="J. Bacteriol.">
        <title>Complete Genome Sequence of Flavobacterium indicum GPSTA100-9T, Isolated from Warm Spring Water.</title>
        <authorList>
            <person name="Barbier P."/>
            <person name="Houel A."/>
            <person name="Loux V."/>
            <person name="Poulain J."/>
            <person name="Bernardet J.F."/>
            <person name="Touchon M."/>
            <person name="Duchaud E."/>
        </authorList>
    </citation>
    <scope>NUCLEOTIDE SEQUENCE [LARGE SCALE GENOMIC DNA]</scope>
    <source>
        <strain evidence="3">DSM 17447 / CIP 109464 / GPTSA100-9</strain>
    </source>
</reference>
<name>H8XR72_FLAIG</name>
<dbReference type="InterPro" id="IPR050570">
    <property type="entry name" value="Cell_wall_metabolism_enzyme"/>
</dbReference>
<dbReference type="KEGG" id="fin:KQS_11975"/>
<dbReference type="AlphaFoldDB" id="H8XR72"/>
<dbReference type="STRING" id="1094466.KQS_11975"/>
<dbReference type="PATRIC" id="fig|1094466.5.peg.2342"/>
<accession>H8XR72</accession>
<dbReference type="PANTHER" id="PTHR21666">
    <property type="entry name" value="PEPTIDASE-RELATED"/>
    <property type="match status" value="1"/>
</dbReference>
<dbReference type="SUPFAM" id="SSF51261">
    <property type="entry name" value="Duplicated hybrid motif"/>
    <property type="match status" value="1"/>
</dbReference>
<dbReference type="PANTHER" id="PTHR21666:SF270">
    <property type="entry name" value="MUREIN HYDROLASE ACTIVATOR ENVC"/>
    <property type="match status" value="1"/>
</dbReference>
<dbReference type="Pfam" id="PF01551">
    <property type="entry name" value="Peptidase_M23"/>
    <property type="match status" value="1"/>
</dbReference>
<evidence type="ECO:0000313" key="2">
    <source>
        <dbReference type="EMBL" id="CCG54306.1"/>
    </source>
</evidence>
<dbReference type="GO" id="GO:0004222">
    <property type="term" value="F:metalloendopeptidase activity"/>
    <property type="evidence" value="ECO:0007669"/>
    <property type="project" value="TreeGrafter"/>
</dbReference>
<dbReference type="InterPro" id="IPR011055">
    <property type="entry name" value="Dup_hybrid_motif"/>
</dbReference>
<keyword evidence="2" id="KW-0378">Hydrolase</keyword>
<dbReference type="Proteomes" id="UP000007599">
    <property type="component" value="Chromosome I"/>
</dbReference>
<evidence type="ECO:0000313" key="3">
    <source>
        <dbReference type="Proteomes" id="UP000007599"/>
    </source>
</evidence>
<dbReference type="InterPro" id="IPR016047">
    <property type="entry name" value="M23ase_b-sheet_dom"/>
</dbReference>
<feature type="domain" description="M23ase beta-sheet core" evidence="1">
    <location>
        <begin position="91"/>
        <end position="190"/>
    </location>
</feature>
<gene>
    <name evidence="2" type="ordered locus">KQS_11975</name>
</gene>
<sequence length="228" mass="25635">MNKFEELLFNQMDVTVLAPTVKKSAYVPIDLSINNKALFNFNINDPQEFEDYINSFLKAHQRKIAYGGYLEKRAIYQISDVFKNTAIERDIHIGLDLWIEAGTAVVAALDGIIHSFQDNTARGDYGPTIILQHELEGIVFYTLYGHLAKESLKNLIVGQTVNKGKEIAKLGAPPINGNYAPHLHFQIIKDIENKVGDYPGVCNIESLDFYKNNCPDPNLLLKINSPIL</sequence>
<evidence type="ECO:0000259" key="1">
    <source>
        <dbReference type="Pfam" id="PF01551"/>
    </source>
</evidence>
<proteinExistence type="predicted"/>
<keyword evidence="3" id="KW-1185">Reference proteome</keyword>
<dbReference type="Gene3D" id="2.70.70.10">
    <property type="entry name" value="Glucose Permease (Domain IIA)"/>
    <property type="match status" value="1"/>
</dbReference>
<dbReference type="HOGENOM" id="CLU_104232_0_0_10"/>